<evidence type="ECO:0000256" key="1">
    <source>
        <dbReference type="ARBA" id="ARBA00004141"/>
    </source>
</evidence>
<evidence type="ECO:0000313" key="12">
    <source>
        <dbReference type="EMBL" id="KJA15937.1"/>
    </source>
</evidence>
<dbReference type="Gene3D" id="3.40.50.300">
    <property type="entry name" value="P-loop containing nucleotide triphosphate hydrolases"/>
    <property type="match status" value="1"/>
</dbReference>
<feature type="transmembrane region" description="Helical" evidence="9">
    <location>
        <begin position="956"/>
        <end position="976"/>
    </location>
</feature>
<dbReference type="PROSITE" id="PS00211">
    <property type="entry name" value="ABC_TRANSPORTER_1"/>
    <property type="match status" value="1"/>
</dbReference>
<keyword evidence="13" id="KW-1185">Reference proteome</keyword>
<feature type="region of interest" description="Disordered" evidence="8">
    <location>
        <begin position="670"/>
        <end position="699"/>
    </location>
</feature>
<dbReference type="GO" id="GO:0016020">
    <property type="term" value="C:membrane"/>
    <property type="evidence" value="ECO:0007669"/>
    <property type="project" value="UniProtKB-SubCell"/>
</dbReference>
<keyword evidence="6 9" id="KW-1133">Transmembrane helix</keyword>
<dbReference type="OrthoDB" id="66620at2759"/>
<dbReference type="GO" id="GO:0140359">
    <property type="term" value="F:ABC-type transporter activity"/>
    <property type="evidence" value="ECO:0007669"/>
    <property type="project" value="InterPro"/>
</dbReference>
<dbReference type="Proteomes" id="UP000054270">
    <property type="component" value="Unassembled WGS sequence"/>
</dbReference>
<dbReference type="InterPro" id="IPR003439">
    <property type="entry name" value="ABC_transporter-like_ATP-bd"/>
</dbReference>
<evidence type="ECO:0000256" key="6">
    <source>
        <dbReference type="ARBA" id="ARBA00022989"/>
    </source>
</evidence>
<comment type="subcellular location">
    <subcellularLocation>
        <location evidence="1">Membrane</location>
        <topology evidence="1">Multi-pass membrane protein</topology>
    </subcellularLocation>
</comment>
<dbReference type="InterPro" id="IPR027417">
    <property type="entry name" value="P-loop_NTPase"/>
</dbReference>
<keyword evidence="2" id="KW-0813">Transport</keyword>
<reference evidence="13" key="1">
    <citation type="submission" date="2014-04" db="EMBL/GenBank/DDBJ databases">
        <title>Evolutionary Origins and Diversification of the Mycorrhizal Mutualists.</title>
        <authorList>
            <consortium name="DOE Joint Genome Institute"/>
            <consortium name="Mycorrhizal Genomics Consortium"/>
            <person name="Kohler A."/>
            <person name="Kuo A."/>
            <person name="Nagy L.G."/>
            <person name="Floudas D."/>
            <person name="Copeland A."/>
            <person name="Barry K.W."/>
            <person name="Cichocki N."/>
            <person name="Veneault-Fourrey C."/>
            <person name="LaButti K."/>
            <person name="Lindquist E.A."/>
            <person name="Lipzen A."/>
            <person name="Lundell T."/>
            <person name="Morin E."/>
            <person name="Murat C."/>
            <person name="Riley R."/>
            <person name="Ohm R."/>
            <person name="Sun H."/>
            <person name="Tunlid A."/>
            <person name="Henrissat B."/>
            <person name="Grigoriev I.V."/>
            <person name="Hibbett D.S."/>
            <person name="Martin F."/>
        </authorList>
    </citation>
    <scope>NUCLEOTIDE SEQUENCE [LARGE SCALE GENOMIC DNA]</scope>
    <source>
        <strain evidence="13">FD-334 SS-4</strain>
    </source>
</reference>
<evidence type="ECO:0000256" key="8">
    <source>
        <dbReference type="SAM" id="MobiDB-lite"/>
    </source>
</evidence>
<keyword evidence="4" id="KW-0547">Nucleotide-binding</keyword>
<evidence type="ECO:0000256" key="2">
    <source>
        <dbReference type="ARBA" id="ARBA00022448"/>
    </source>
</evidence>
<evidence type="ECO:0000256" key="4">
    <source>
        <dbReference type="ARBA" id="ARBA00022741"/>
    </source>
</evidence>
<evidence type="ECO:0000256" key="9">
    <source>
        <dbReference type="SAM" id="Phobius"/>
    </source>
</evidence>
<evidence type="ECO:0000256" key="7">
    <source>
        <dbReference type="ARBA" id="ARBA00023136"/>
    </source>
</evidence>
<dbReference type="OMA" id="EQFYCTA"/>
<evidence type="ECO:0000256" key="10">
    <source>
        <dbReference type="SAM" id="SignalP"/>
    </source>
</evidence>
<proteinExistence type="predicted"/>
<protein>
    <recommendedName>
        <fullName evidence="11">ABC transporter domain-containing protein</fullName>
    </recommendedName>
</protein>
<feature type="transmembrane region" description="Helical" evidence="9">
    <location>
        <begin position="802"/>
        <end position="829"/>
    </location>
</feature>
<feature type="domain" description="ABC transporter" evidence="11">
    <location>
        <begin position="372"/>
        <end position="616"/>
    </location>
</feature>
<name>A0A0D2KMU8_HYPSF</name>
<dbReference type="InterPro" id="IPR003593">
    <property type="entry name" value="AAA+_ATPase"/>
</dbReference>
<keyword evidence="3 9" id="KW-0812">Transmembrane</keyword>
<evidence type="ECO:0000313" key="13">
    <source>
        <dbReference type="Proteomes" id="UP000054270"/>
    </source>
</evidence>
<dbReference type="Pfam" id="PF00005">
    <property type="entry name" value="ABC_tran"/>
    <property type="match status" value="1"/>
</dbReference>
<dbReference type="PROSITE" id="PS50893">
    <property type="entry name" value="ABC_TRANSPORTER_2"/>
    <property type="match status" value="1"/>
</dbReference>
<dbReference type="EMBL" id="KN817631">
    <property type="protein sequence ID" value="KJA15937.1"/>
    <property type="molecule type" value="Genomic_DNA"/>
</dbReference>
<organism evidence="12 13">
    <name type="scientific">Hypholoma sublateritium (strain FD-334 SS-4)</name>
    <dbReference type="NCBI Taxonomy" id="945553"/>
    <lineage>
        <taxon>Eukaryota</taxon>
        <taxon>Fungi</taxon>
        <taxon>Dikarya</taxon>
        <taxon>Basidiomycota</taxon>
        <taxon>Agaricomycotina</taxon>
        <taxon>Agaricomycetes</taxon>
        <taxon>Agaricomycetidae</taxon>
        <taxon>Agaricales</taxon>
        <taxon>Agaricineae</taxon>
        <taxon>Strophariaceae</taxon>
        <taxon>Hypholoma</taxon>
    </lineage>
</organism>
<feature type="compositionally biased region" description="Polar residues" evidence="8">
    <location>
        <begin position="687"/>
        <end position="699"/>
    </location>
</feature>
<dbReference type="STRING" id="945553.A0A0D2KMU8"/>
<dbReference type="InterPro" id="IPR050352">
    <property type="entry name" value="ABCG_transporters"/>
</dbReference>
<feature type="signal peptide" evidence="10">
    <location>
        <begin position="1"/>
        <end position="17"/>
    </location>
</feature>
<dbReference type="InterPro" id="IPR013525">
    <property type="entry name" value="ABC2_TM"/>
</dbReference>
<accession>A0A0D2KMU8</accession>
<evidence type="ECO:0000259" key="11">
    <source>
        <dbReference type="PROSITE" id="PS50893"/>
    </source>
</evidence>
<feature type="transmembrane region" description="Helical" evidence="9">
    <location>
        <begin position="757"/>
        <end position="781"/>
    </location>
</feature>
<dbReference type="PROSITE" id="PS51257">
    <property type="entry name" value="PROKAR_LIPOPROTEIN"/>
    <property type="match status" value="1"/>
</dbReference>
<evidence type="ECO:0000256" key="3">
    <source>
        <dbReference type="ARBA" id="ARBA00022692"/>
    </source>
</evidence>
<dbReference type="InterPro" id="IPR017871">
    <property type="entry name" value="ABC_transporter-like_CS"/>
</dbReference>
<keyword evidence="5" id="KW-0067">ATP-binding</keyword>
<sequence>MIKELGYLSLLVLYVHAQSCDNYGTPNGSTCACPTGFGGSTCTQPGCGGTIFQGPQRPLAALGGSFANLTASSCSCSAGWTGTGCNVCQTANSCQTAFSAVGTVAASAPIQSTGNDTMVCNTEARVWASSQMSCNVQNPTLQAIFPLSSTLNIMRTLQPAFSPIPNTTSFGAANTTFAQLFYDGVEQFFCEADTCTQDLGTTNDGSANWQCSNLRCTCRPGTSFCGGVPSLNLTATIDKLDGTLTIDCGAADPSSNSVTCNFLQDTIQEVFGSTGLGLNDCIFGECVRQNVIDGGGGNTASSSSDASKSLGGGVIAGLAVIGALAIVALLLLLLGLRRQRAARRSGVAVSRNTASVAWSDLSYVVPSPHEKAFIQPFRKSDSNTTNDQAILDNVSGKVLPGQMMAVLGPSGAGKTSLVEILAGKNKTGNISGHFGVWSQDRAPRVGFVPQQDILPATLTVFEALLFAARLRLPENVTDKEKKERVDILLDKLGISSIRNTRIGDVTGAKARGISGGEMRRVTIGLELIASPDVLLLDEPTSGLDSVSAARVADVLHAIAHDPVNPTPVIASIHQPSSQLYQKFDLVLLLAHGRSLYSGPGGFAPADYFSTVATGIVPVYQQGYNVAEYLLEVASDPPVGLFQLHKSQNSTSNENIPAQRSDTNLLDGAVEPAETSEEKGGPALTDIYTPSGTTPSGPRSGYETTFLTQLQYLCGREWKMLKRDKTLFLAHTLVSAILGVFCGGLYFHTGITIAGFQSRVGCLFFLGSLIAFSSLSALYNLVEIRPLFLRERASLYYSPTAWLLSRFLFDMVPLRLIPTIIVATITYWMAGLAPEAVHFFKFILILVLYSLCITLFNFLLGTLFQNGGIAILLSALSALYQMTFAGFFVHLNDIPPVLRWLQWLCPLKYALEALSVNEVGSGLMIEDTLQGVPVSISASLIMNLLFGFGDNNYYRDVLVLMAYILGFGLGVIVIVWLKVRERR</sequence>
<keyword evidence="7 9" id="KW-0472">Membrane</keyword>
<dbReference type="GO" id="GO:0016887">
    <property type="term" value="F:ATP hydrolysis activity"/>
    <property type="evidence" value="ECO:0007669"/>
    <property type="project" value="InterPro"/>
</dbReference>
<feature type="transmembrane region" description="Helical" evidence="9">
    <location>
        <begin position="841"/>
        <end position="863"/>
    </location>
</feature>
<feature type="transmembrane region" description="Helical" evidence="9">
    <location>
        <begin position="870"/>
        <end position="890"/>
    </location>
</feature>
<gene>
    <name evidence="12" type="ORF">HYPSUDRAFT_148445</name>
</gene>
<dbReference type="SMART" id="SM00382">
    <property type="entry name" value="AAA"/>
    <property type="match status" value="1"/>
</dbReference>
<dbReference type="AlphaFoldDB" id="A0A0D2KMU8"/>
<feature type="transmembrane region" description="Helical" evidence="9">
    <location>
        <begin position="725"/>
        <end position="745"/>
    </location>
</feature>
<feature type="chain" id="PRO_5002245813" description="ABC transporter domain-containing protein" evidence="10">
    <location>
        <begin position="18"/>
        <end position="982"/>
    </location>
</feature>
<dbReference type="SUPFAM" id="SSF52540">
    <property type="entry name" value="P-loop containing nucleoside triphosphate hydrolases"/>
    <property type="match status" value="1"/>
</dbReference>
<dbReference type="PANTHER" id="PTHR48041">
    <property type="entry name" value="ABC TRANSPORTER G FAMILY MEMBER 28"/>
    <property type="match status" value="1"/>
</dbReference>
<feature type="transmembrane region" description="Helical" evidence="9">
    <location>
        <begin position="310"/>
        <end position="334"/>
    </location>
</feature>
<keyword evidence="10" id="KW-0732">Signal</keyword>
<evidence type="ECO:0000256" key="5">
    <source>
        <dbReference type="ARBA" id="ARBA00022840"/>
    </source>
</evidence>
<dbReference type="PANTHER" id="PTHR48041:SF139">
    <property type="entry name" value="PROTEIN SCARLET"/>
    <property type="match status" value="1"/>
</dbReference>
<dbReference type="Pfam" id="PF01061">
    <property type="entry name" value="ABC2_membrane"/>
    <property type="match status" value="1"/>
</dbReference>
<dbReference type="GO" id="GO:0005524">
    <property type="term" value="F:ATP binding"/>
    <property type="evidence" value="ECO:0007669"/>
    <property type="project" value="UniProtKB-KW"/>
</dbReference>